<keyword evidence="2" id="KW-0560">Oxidoreductase</keyword>
<dbReference type="InterPro" id="IPR013766">
    <property type="entry name" value="Thioredoxin_domain"/>
</dbReference>
<accession>A0A4S8P5N8</accession>
<keyword evidence="4" id="KW-0676">Redox-active center</keyword>
<dbReference type="OrthoDB" id="9780147at2"/>
<feature type="signal peptide" evidence="5">
    <location>
        <begin position="1"/>
        <end position="26"/>
    </location>
</feature>
<feature type="domain" description="Thioredoxin" evidence="6">
    <location>
        <begin position="57"/>
        <end position="247"/>
    </location>
</feature>
<protein>
    <submittedName>
        <fullName evidence="7">DsbA family protein</fullName>
    </submittedName>
</protein>
<evidence type="ECO:0000256" key="5">
    <source>
        <dbReference type="SAM" id="SignalP"/>
    </source>
</evidence>
<evidence type="ECO:0000256" key="2">
    <source>
        <dbReference type="ARBA" id="ARBA00023002"/>
    </source>
</evidence>
<evidence type="ECO:0000256" key="1">
    <source>
        <dbReference type="ARBA" id="ARBA00022729"/>
    </source>
</evidence>
<dbReference type="PANTHER" id="PTHR13887">
    <property type="entry name" value="GLUTATHIONE S-TRANSFERASE KAPPA"/>
    <property type="match status" value="1"/>
</dbReference>
<sequence length="253" mass="27341">MAQTFTRIAATTVALLPLMMPLSAQALDEAQKKELGAFIREYLLENPQVLIEAQQALQERQETARLEQAKSAVAGNTETIFKSSHDVSIGNVDGDVTVVEFFDYNCGYCRRAHADMEAVLEQDKNIRYVLKEFPILGPDSEAAHKVSDAVKKIAPEKYGDFFRAMMTAEGRASEESAIEIAASLGIKEEAIRAKMSESPNAASVEETYKLAASLGITGTPSYVIGDELLPGAVGAETLSAKLENVRSCGQASC</sequence>
<dbReference type="AlphaFoldDB" id="A0A4S8P5N8"/>
<name>A0A4S8P5N8_9HYPH</name>
<evidence type="ECO:0000313" key="8">
    <source>
        <dbReference type="Proteomes" id="UP000308828"/>
    </source>
</evidence>
<feature type="chain" id="PRO_5020279484" evidence="5">
    <location>
        <begin position="27"/>
        <end position="253"/>
    </location>
</feature>
<evidence type="ECO:0000256" key="3">
    <source>
        <dbReference type="ARBA" id="ARBA00023157"/>
    </source>
</evidence>
<dbReference type="Pfam" id="PF18312">
    <property type="entry name" value="ScsC_N"/>
    <property type="match status" value="1"/>
</dbReference>
<dbReference type="Gene3D" id="3.40.30.10">
    <property type="entry name" value="Glutaredoxin"/>
    <property type="match status" value="1"/>
</dbReference>
<dbReference type="RefSeq" id="WP_136597351.1">
    <property type="nucleotide sequence ID" value="NZ_STGV01000001.1"/>
</dbReference>
<keyword evidence="3" id="KW-1015">Disulfide bond</keyword>
<dbReference type="GO" id="GO:0016491">
    <property type="term" value="F:oxidoreductase activity"/>
    <property type="evidence" value="ECO:0007669"/>
    <property type="project" value="UniProtKB-KW"/>
</dbReference>
<keyword evidence="8" id="KW-1185">Reference proteome</keyword>
<dbReference type="InterPro" id="IPR036249">
    <property type="entry name" value="Thioredoxin-like_sf"/>
</dbReference>
<organism evidence="7 8">
    <name type="scientific">Peteryoungia ipomoeae</name>
    <dbReference type="NCBI Taxonomy" id="1210932"/>
    <lineage>
        <taxon>Bacteria</taxon>
        <taxon>Pseudomonadati</taxon>
        <taxon>Pseudomonadota</taxon>
        <taxon>Alphaproteobacteria</taxon>
        <taxon>Hyphomicrobiales</taxon>
        <taxon>Rhizobiaceae</taxon>
        <taxon>Peteryoungia</taxon>
    </lineage>
</organism>
<dbReference type="InterPro" id="IPR001853">
    <property type="entry name" value="DSBA-like_thioredoxin_dom"/>
</dbReference>
<gene>
    <name evidence="7" type="ORF">FAA97_04810</name>
</gene>
<evidence type="ECO:0000256" key="4">
    <source>
        <dbReference type="ARBA" id="ARBA00023284"/>
    </source>
</evidence>
<dbReference type="PROSITE" id="PS51352">
    <property type="entry name" value="THIOREDOXIN_2"/>
    <property type="match status" value="1"/>
</dbReference>
<comment type="caution">
    <text evidence="7">The sequence shown here is derived from an EMBL/GenBank/DDBJ whole genome shotgun (WGS) entry which is preliminary data.</text>
</comment>
<dbReference type="Proteomes" id="UP000308828">
    <property type="component" value="Unassembled WGS sequence"/>
</dbReference>
<evidence type="ECO:0000313" key="7">
    <source>
        <dbReference type="EMBL" id="THV25513.1"/>
    </source>
</evidence>
<dbReference type="CDD" id="cd03023">
    <property type="entry name" value="DsbA_Com1_like"/>
    <property type="match status" value="1"/>
</dbReference>
<dbReference type="EMBL" id="STGV01000001">
    <property type="protein sequence ID" value="THV25513.1"/>
    <property type="molecule type" value="Genomic_DNA"/>
</dbReference>
<dbReference type="SUPFAM" id="SSF52833">
    <property type="entry name" value="Thioredoxin-like"/>
    <property type="match status" value="1"/>
</dbReference>
<dbReference type="PANTHER" id="PTHR13887:SF14">
    <property type="entry name" value="DISULFIDE BOND FORMATION PROTEIN D"/>
    <property type="match status" value="1"/>
</dbReference>
<proteinExistence type="predicted"/>
<keyword evidence="1 5" id="KW-0732">Signal</keyword>
<reference evidence="7 8" key="1">
    <citation type="submission" date="2019-04" db="EMBL/GenBank/DDBJ databases">
        <title>Genome sequence of strain shin9-1.</title>
        <authorList>
            <person name="Gao J."/>
            <person name="Sun J."/>
        </authorList>
    </citation>
    <scope>NUCLEOTIDE SEQUENCE [LARGE SCALE GENOMIC DNA]</scope>
    <source>
        <strain evidence="8">shin9-1</strain>
    </source>
</reference>
<dbReference type="Pfam" id="PF01323">
    <property type="entry name" value="DSBA"/>
    <property type="match status" value="1"/>
</dbReference>
<evidence type="ECO:0000259" key="6">
    <source>
        <dbReference type="PROSITE" id="PS51352"/>
    </source>
</evidence>
<dbReference type="InterPro" id="IPR041205">
    <property type="entry name" value="ScsC_N"/>
</dbReference>